<dbReference type="GO" id="GO:0005811">
    <property type="term" value="C:lipid droplet"/>
    <property type="evidence" value="ECO:0007669"/>
    <property type="project" value="TreeGrafter"/>
</dbReference>
<evidence type="ECO:0000313" key="4">
    <source>
        <dbReference type="EMBL" id="GAM42900.1"/>
    </source>
</evidence>
<dbReference type="Proteomes" id="UP000053095">
    <property type="component" value="Unassembled WGS sequence"/>
</dbReference>
<dbReference type="InterPro" id="IPR036291">
    <property type="entry name" value="NAD(P)-bd_dom_sf"/>
</dbReference>
<sequence length="421" mass="46334">MSFKKHGRQYDIVVLGATGYSGQLTAEHITVNLPSNLKWAVAGRSADKLKQLVSRCKDLNPHRVQPAIEICNLNNERVSELAKKTFCLITTVGPYALHGEYAFKACAEAGTHYLDCTPEVPWTLEMIKKYEATAKASGAWMIPQCAMESAPSDVLTWAVAEEVRSKFSSQVGDVVMDLHQLTSVPSGGTLATILNLFSQYPLKSLLQSIEPYALSPEPNNHPLPKRSCRSSLTGVYKVPGLPLLSTSISGKANEAIVFRTWGLLKQEPALQKEFYGPEFTYREFMHAPGFVRGMLMHYFITIGGYLLLLAPVRALMRQFVFKSGDGPDMEKARKEVIELRAVGKPASEAAGSKQVLGNLTYHGSMYYLTATFLAEAAASMLEEDDSPRLTGGVYTPACLGERYVNRLRGIGVEISTEIQEL</sequence>
<dbReference type="Gene3D" id="3.40.50.720">
    <property type="entry name" value="NAD(P)-binding Rossmann-like Domain"/>
    <property type="match status" value="1"/>
</dbReference>
<organism evidence="4 5">
    <name type="scientific">Talaromyces pinophilus</name>
    <name type="common">Penicillium pinophilum</name>
    <dbReference type="NCBI Taxonomy" id="128442"/>
    <lineage>
        <taxon>Eukaryota</taxon>
        <taxon>Fungi</taxon>
        <taxon>Dikarya</taxon>
        <taxon>Ascomycota</taxon>
        <taxon>Pezizomycotina</taxon>
        <taxon>Eurotiomycetes</taxon>
        <taxon>Eurotiomycetidae</taxon>
        <taxon>Eurotiales</taxon>
        <taxon>Trichocomaceae</taxon>
        <taxon>Talaromyces</taxon>
        <taxon>Talaromyces sect. Talaromyces</taxon>
    </lineage>
</organism>
<comment type="similarity">
    <text evidence="1">Belongs to the saccharopine dehydrogenase family.</text>
</comment>
<accession>A0A478ECT0</accession>
<dbReference type="EMBL" id="DF933840">
    <property type="protein sequence ID" value="GAM42900.1"/>
    <property type="molecule type" value="Genomic_DNA"/>
</dbReference>
<dbReference type="InterPro" id="IPR005097">
    <property type="entry name" value="Sacchrp_dh_NADP-bd"/>
</dbReference>
<feature type="transmembrane region" description="Helical" evidence="2">
    <location>
        <begin position="295"/>
        <end position="316"/>
    </location>
</feature>
<proteinExistence type="inferred from homology"/>
<name>A0A478ECT0_TALPI</name>
<dbReference type="GO" id="GO:0009247">
    <property type="term" value="P:glycolipid biosynthetic process"/>
    <property type="evidence" value="ECO:0007669"/>
    <property type="project" value="TreeGrafter"/>
</dbReference>
<evidence type="ECO:0000313" key="5">
    <source>
        <dbReference type="Proteomes" id="UP000053095"/>
    </source>
</evidence>
<dbReference type="PANTHER" id="PTHR12286">
    <property type="entry name" value="SACCHAROPINE DEHYDROGENASE-LIKE OXIDOREDUCTASE"/>
    <property type="match status" value="1"/>
</dbReference>
<dbReference type="GO" id="GO:0005739">
    <property type="term" value="C:mitochondrion"/>
    <property type="evidence" value="ECO:0007669"/>
    <property type="project" value="TreeGrafter"/>
</dbReference>
<keyword evidence="5" id="KW-1185">Reference proteome</keyword>
<evidence type="ECO:0000256" key="2">
    <source>
        <dbReference type="SAM" id="Phobius"/>
    </source>
</evidence>
<protein>
    <recommendedName>
        <fullName evidence="3">Saccharopine dehydrogenase NADP binding domain-containing protein</fullName>
    </recommendedName>
</protein>
<dbReference type="InterPro" id="IPR051276">
    <property type="entry name" value="Saccharopine_DH-like_oxidrdct"/>
</dbReference>
<gene>
    <name evidence="4" type="ORF">TCE0_044r17284</name>
</gene>
<evidence type="ECO:0000256" key="1">
    <source>
        <dbReference type="ARBA" id="ARBA00038048"/>
    </source>
</evidence>
<keyword evidence="2" id="KW-0472">Membrane</keyword>
<dbReference type="AlphaFoldDB" id="A0A478ECT0"/>
<dbReference type="PANTHER" id="PTHR12286:SF5">
    <property type="entry name" value="SACCHAROPINE DEHYDROGENASE-LIKE OXIDOREDUCTASE"/>
    <property type="match status" value="1"/>
</dbReference>
<dbReference type="GO" id="GO:0005886">
    <property type="term" value="C:plasma membrane"/>
    <property type="evidence" value="ECO:0007669"/>
    <property type="project" value="TreeGrafter"/>
</dbReference>
<evidence type="ECO:0000259" key="3">
    <source>
        <dbReference type="Pfam" id="PF03435"/>
    </source>
</evidence>
<keyword evidence="2" id="KW-0812">Transmembrane</keyword>
<dbReference type="Pfam" id="PF03435">
    <property type="entry name" value="Sacchrp_dh_NADP"/>
    <property type="match status" value="1"/>
</dbReference>
<dbReference type="SUPFAM" id="SSF51735">
    <property type="entry name" value="NAD(P)-binding Rossmann-fold domains"/>
    <property type="match status" value="1"/>
</dbReference>
<reference evidence="5" key="1">
    <citation type="journal article" date="2015" name="Genome Announc.">
        <title>Draft genome sequence of Talaromyces cellulolyticus strain Y-94, a source of lignocellulosic biomass-degrading enzymes.</title>
        <authorList>
            <person name="Fujii T."/>
            <person name="Koike H."/>
            <person name="Sawayama S."/>
            <person name="Yano S."/>
            <person name="Inoue H."/>
        </authorList>
    </citation>
    <scope>NUCLEOTIDE SEQUENCE [LARGE SCALE GENOMIC DNA]</scope>
    <source>
        <strain evidence="5">Y-94</strain>
    </source>
</reference>
<feature type="domain" description="Saccharopine dehydrogenase NADP binding" evidence="3">
    <location>
        <begin position="12"/>
        <end position="139"/>
    </location>
</feature>
<keyword evidence="2" id="KW-1133">Transmembrane helix</keyword>